<dbReference type="OMA" id="IHSICIM"/>
<dbReference type="GO" id="GO:0005249">
    <property type="term" value="F:voltage-gated potassium channel activity"/>
    <property type="evidence" value="ECO:0007669"/>
    <property type="project" value="TreeGrafter"/>
</dbReference>
<dbReference type="PANTHER" id="PTHR10217">
    <property type="entry name" value="VOLTAGE AND LIGAND GATED POTASSIUM CHANNEL"/>
    <property type="match status" value="1"/>
</dbReference>
<keyword evidence="7" id="KW-0406">Ion transport</keyword>
<protein>
    <submittedName>
        <fullName evidence="7">Voltage and ligand gated potassium channel, putative</fullName>
    </submittedName>
</protein>
<evidence type="ECO:0000256" key="1">
    <source>
        <dbReference type="ARBA" id="ARBA00004141"/>
    </source>
</evidence>
<keyword evidence="7" id="KW-0407">Ion channel</keyword>
<dbReference type="Pfam" id="PF00520">
    <property type="entry name" value="Ion_trans"/>
    <property type="match status" value="1"/>
</dbReference>
<gene>
    <name evidence="7" type="ORF">Pmar_PMAR003701</name>
</gene>
<keyword evidence="4 5" id="KW-0472">Membrane</keyword>
<keyword evidence="7" id="KW-0813">Transport</keyword>
<feature type="transmembrane region" description="Helical" evidence="5">
    <location>
        <begin position="155"/>
        <end position="175"/>
    </location>
</feature>
<dbReference type="PANTHER" id="PTHR10217:SF435">
    <property type="entry name" value="POTASSIUM VOLTAGE-GATED CHANNEL PROTEIN EAG"/>
    <property type="match status" value="1"/>
</dbReference>
<accession>C5KI26</accession>
<feature type="domain" description="Ion transport" evidence="6">
    <location>
        <begin position="79"/>
        <end position="292"/>
    </location>
</feature>
<proteinExistence type="predicted"/>
<dbReference type="GO" id="GO:0005886">
    <property type="term" value="C:plasma membrane"/>
    <property type="evidence" value="ECO:0007669"/>
    <property type="project" value="TreeGrafter"/>
</dbReference>
<comment type="subcellular location">
    <subcellularLocation>
        <location evidence="1">Membrane</location>
        <topology evidence="1">Multi-pass membrane protein</topology>
    </subcellularLocation>
</comment>
<dbReference type="AlphaFoldDB" id="C5KI26"/>
<evidence type="ECO:0000256" key="2">
    <source>
        <dbReference type="ARBA" id="ARBA00022692"/>
    </source>
</evidence>
<keyword evidence="8" id="KW-1185">Reference proteome</keyword>
<dbReference type="Proteomes" id="UP000007800">
    <property type="component" value="Unassembled WGS sequence"/>
</dbReference>
<keyword evidence="3 5" id="KW-1133">Transmembrane helix</keyword>
<dbReference type="OrthoDB" id="435229at2759"/>
<evidence type="ECO:0000256" key="4">
    <source>
        <dbReference type="ARBA" id="ARBA00023136"/>
    </source>
</evidence>
<dbReference type="InterPro" id="IPR005821">
    <property type="entry name" value="Ion_trans_dom"/>
</dbReference>
<dbReference type="RefSeq" id="XP_002784442.1">
    <property type="nucleotide sequence ID" value="XM_002784396.1"/>
</dbReference>
<dbReference type="InParanoid" id="C5KI26"/>
<dbReference type="EMBL" id="GG673069">
    <property type="protein sequence ID" value="EER16238.1"/>
    <property type="molecule type" value="Genomic_DNA"/>
</dbReference>
<keyword evidence="2 5" id="KW-0812">Transmembrane</keyword>
<dbReference type="GeneID" id="9061376"/>
<dbReference type="Gene3D" id="1.10.287.70">
    <property type="match status" value="1"/>
</dbReference>
<organism evidence="8">
    <name type="scientific">Perkinsus marinus (strain ATCC 50983 / TXsc)</name>
    <dbReference type="NCBI Taxonomy" id="423536"/>
    <lineage>
        <taxon>Eukaryota</taxon>
        <taxon>Sar</taxon>
        <taxon>Alveolata</taxon>
        <taxon>Perkinsozoa</taxon>
        <taxon>Perkinsea</taxon>
        <taxon>Perkinsida</taxon>
        <taxon>Perkinsidae</taxon>
        <taxon>Perkinsus</taxon>
    </lineage>
</organism>
<evidence type="ECO:0000313" key="8">
    <source>
        <dbReference type="Proteomes" id="UP000007800"/>
    </source>
</evidence>
<dbReference type="InterPro" id="IPR050818">
    <property type="entry name" value="KCNH_animal-type"/>
</dbReference>
<evidence type="ECO:0000313" key="7">
    <source>
        <dbReference type="EMBL" id="EER16238.1"/>
    </source>
</evidence>
<feature type="transmembrane region" description="Helical" evidence="5">
    <location>
        <begin position="83"/>
        <end position="105"/>
    </location>
</feature>
<name>C5KI26_PERM5</name>
<dbReference type="SUPFAM" id="SSF81324">
    <property type="entry name" value="Voltage-gated potassium channels"/>
    <property type="match status" value="1"/>
</dbReference>
<feature type="transmembrane region" description="Helical" evidence="5">
    <location>
        <begin position="117"/>
        <end position="134"/>
    </location>
</feature>
<dbReference type="GO" id="GO:0042391">
    <property type="term" value="P:regulation of membrane potential"/>
    <property type="evidence" value="ECO:0007669"/>
    <property type="project" value="TreeGrafter"/>
</dbReference>
<reference evidence="7 8" key="1">
    <citation type="submission" date="2008-07" db="EMBL/GenBank/DDBJ databases">
        <authorList>
            <person name="El-Sayed N."/>
            <person name="Caler E."/>
            <person name="Inman J."/>
            <person name="Amedeo P."/>
            <person name="Hass B."/>
            <person name="Wortman J."/>
        </authorList>
    </citation>
    <scope>NUCLEOTIDE SEQUENCE [LARGE SCALE GENOMIC DNA]</scope>
    <source>
        <strain evidence="8">ATCC 50983 / TXsc</strain>
    </source>
</reference>
<sequence>MARQVKHRDTQQLTTMEQTYEGFFTDFDEDCVDQYKAEETSQSEQTLPTTRRPTIWDRAVDGILLRSECLVWPDSRFRRTWDIILLLLILYQAVTVPLLLAFPYIHLSKGYELFEDVMTMFFLLDVLANFCTGYQKPNGVIEMDAKHVALHYLKGWFLLDLVASFPYSWIITAAAGSDSAASRGPNLLRIIRLGRITRGLKLVRLLKIKSVMDEVSASFAGALVESFAMTIIGMGKLSILLLIAHWNACAFGMLGWELYRSGAENWIYRLEEIRGEYPTELVTLYQRACTDGDPAELMATPYTNWDE</sequence>
<evidence type="ECO:0000256" key="3">
    <source>
        <dbReference type="ARBA" id="ARBA00022989"/>
    </source>
</evidence>
<evidence type="ECO:0000259" key="6">
    <source>
        <dbReference type="Pfam" id="PF00520"/>
    </source>
</evidence>
<evidence type="ECO:0000256" key="5">
    <source>
        <dbReference type="SAM" id="Phobius"/>
    </source>
</evidence>